<dbReference type="PROSITE" id="PS00022">
    <property type="entry name" value="EGF_1"/>
    <property type="match status" value="2"/>
</dbReference>
<comment type="caution">
    <text evidence="6">Lacks conserved residue(s) required for the propagation of feature annotation.</text>
</comment>
<name>A0AAD9NWP5_RIDPI</name>
<dbReference type="InterPro" id="IPR000742">
    <property type="entry name" value="EGF"/>
</dbReference>
<organism evidence="8 9">
    <name type="scientific">Ridgeia piscesae</name>
    <name type="common">Tubeworm</name>
    <dbReference type="NCBI Taxonomy" id="27915"/>
    <lineage>
        <taxon>Eukaryota</taxon>
        <taxon>Metazoa</taxon>
        <taxon>Spiralia</taxon>
        <taxon>Lophotrochozoa</taxon>
        <taxon>Annelida</taxon>
        <taxon>Polychaeta</taxon>
        <taxon>Sedentaria</taxon>
        <taxon>Canalipalpata</taxon>
        <taxon>Sabellida</taxon>
        <taxon>Siboglinidae</taxon>
        <taxon>Ridgeia</taxon>
    </lineage>
</organism>
<feature type="domain" description="EGF-like" evidence="7">
    <location>
        <begin position="1"/>
        <end position="29"/>
    </location>
</feature>
<feature type="domain" description="EGF-like" evidence="7">
    <location>
        <begin position="71"/>
        <end position="106"/>
    </location>
</feature>
<dbReference type="Gene3D" id="2.10.25.10">
    <property type="entry name" value="Laminin"/>
    <property type="match status" value="3"/>
</dbReference>
<dbReference type="PROSITE" id="PS50026">
    <property type="entry name" value="EGF_3"/>
    <property type="match status" value="3"/>
</dbReference>
<comment type="caution">
    <text evidence="8">The sequence shown here is derived from an EMBL/GenBank/DDBJ whole genome shotgun (WGS) entry which is preliminary data.</text>
</comment>
<dbReference type="GO" id="GO:0005509">
    <property type="term" value="F:calcium ion binding"/>
    <property type="evidence" value="ECO:0007669"/>
    <property type="project" value="InterPro"/>
</dbReference>
<evidence type="ECO:0000256" key="4">
    <source>
        <dbReference type="ARBA" id="ARBA00023157"/>
    </source>
</evidence>
<feature type="domain" description="EGF-like" evidence="7">
    <location>
        <begin position="32"/>
        <end position="68"/>
    </location>
</feature>
<dbReference type="InterPro" id="IPR002049">
    <property type="entry name" value="LE_dom"/>
</dbReference>
<evidence type="ECO:0000256" key="3">
    <source>
        <dbReference type="ARBA" id="ARBA00022737"/>
    </source>
</evidence>
<protein>
    <recommendedName>
        <fullName evidence="7">EGF-like domain-containing protein</fullName>
    </recommendedName>
</protein>
<dbReference type="PANTHER" id="PTHR12916:SF4">
    <property type="entry name" value="UNINFLATABLE, ISOFORM C"/>
    <property type="match status" value="1"/>
</dbReference>
<dbReference type="SUPFAM" id="SSF57196">
    <property type="entry name" value="EGF/Laminin"/>
    <property type="match status" value="3"/>
</dbReference>
<gene>
    <name evidence="8" type="ORF">NP493_294g02001</name>
</gene>
<feature type="disulfide bond" evidence="6">
    <location>
        <begin position="58"/>
        <end position="67"/>
    </location>
</feature>
<evidence type="ECO:0000313" key="8">
    <source>
        <dbReference type="EMBL" id="KAK2183856.1"/>
    </source>
</evidence>
<dbReference type="CDD" id="cd00054">
    <property type="entry name" value="EGF_CA"/>
    <property type="match status" value="2"/>
</dbReference>
<evidence type="ECO:0000313" key="9">
    <source>
        <dbReference type="Proteomes" id="UP001209878"/>
    </source>
</evidence>
<proteinExistence type="predicted"/>
<dbReference type="Proteomes" id="UP001209878">
    <property type="component" value="Unassembled WGS sequence"/>
</dbReference>
<dbReference type="Pfam" id="PF00008">
    <property type="entry name" value="EGF"/>
    <property type="match status" value="2"/>
</dbReference>
<evidence type="ECO:0000256" key="1">
    <source>
        <dbReference type="ARBA" id="ARBA00022536"/>
    </source>
</evidence>
<feature type="disulfide bond" evidence="6">
    <location>
        <begin position="96"/>
        <end position="105"/>
    </location>
</feature>
<dbReference type="PROSITE" id="PS01186">
    <property type="entry name" value="EGF_2"/>
    <property type="match status" value="1"/>
</dbReference>
<dbReference type="PANTHER" id="PTHR12916">
    <property type="entry name" value="CYTOCHROME C OXIDASE POLYPEPTIDE VIC-2"/>
    <property type="match status" value="1"/>
</dbReference>
<keyword evidence="9" id="KW-1185">Reference proteome</keyword>
<evidence type="ECO:0000259" key="7">
    <source>
        <dbReference type="PROSITE" id="PS50026"/>
    </source>
</evidence>
<accession>A0AAD9NWP5</accession>
<keyword evidence="2" id="KW-0732">Signal</keyword>
<sequence>MNNPCHKGGTCKTINNSYTCECFAGYSGTYCEKNICMSRPCKNGATCELRNGFYNCKCLHGYIGTHCEAATKLWTSNPCKNGATIEVIGDTYKCRCKPSYVGRQCESTRVICPAFLIVSQYKQLLSFQLAIPTTPPTYGSPTVIPNTAGTCCFTRHQGISTRLTSTEVAECSLHIQHLCRHSPSTLTRRGYAALNNVFQRYFEIYLNNC</sequence>
<keyword evidence="4 6" id="KW-1015">Disulfide bond</keyword>
<dbReference type="InterPro" id="IPR001881">
    <property type="entry name" value="EGF-like_Ca-bd_dom"/>
</dbReference>
<evidence type="ECO:0000256" key="6">
    <source>
        <dbReference type="PROSITE-ProRule" id="PRU00076"/>
    </source>
</evidence>
<keyword evidence="5" id="KW-0325">Glycoprotein</keyword>
<keyword evidence="1 6" id="KW-0245">EGF-like domain</keyword>
<dbReference type="FunFam" id="2.10.25.10:FF:000012">
    <property type="entry name" value="Delta-like protein"/>
    <property type="match status" value="1"/>
</dbReference>
<keyword evidence="3" id="KW-0677">Repeat</keyword>
<evidence type="ECO:0000256" key="5">
    <source>
        <dbReference type="ARBA" id="ARBA00023180"/>
    </source>
</evidence>
<dbReference type="FunFam" id="2.10.25.10:FF:000472">
    <property type="entry name" value="Uncharacterized protein, isoform A"/>
    <property type="match status" value="1"/>
</dbReference>
<dbReference type="SMART" id="SM00181">
    <property type="entry name" value="EGF"/>
    <property type="match status" value="3"/>
</dbReference>
<reference evidence="8" key="1">
    <citation type="journal article" date="2023" name="Mol. Biol. Evol.">
        <title>Third-Generation Sequencing Reveals the Adaptive Role of the Epigenome in Three Deep-Sea Polychaetes.</title>
        <authorList>
            <person name="Perez M."/>
            <person name="Aroh O."/>
            <person name="Sun Y."/>
            <person name="Lan Y."/>
            <person name="Juniper S.K."/>
            <person name="Young C.R."/>
            <person name="Angers B."/>
            <person name="Qian P.Y."/>
        </authorList>
    </citation>
    <scope>NUCLEOTIDE SEQUENCE</scope>
    <source>
        <strain evidence="8">R07B-5</strain>
    </source>
</reference>
<dbReference type="SMART" id="SM00179">
    <property type="entry name" value="EGF_CA"/>
    <property type="match status" value="2"/>
</dbReference>
<evidence type="ECO:0000256" key="2">
    <source>
        <dbReference type="ARBA" id="ARBA00022729"/>
    </source>
</evidence>
<dbReference type="EMBL" id="JAODUO010000293">
    <property type="protein sequence ID" value="KAK2183856.1"/>
    <property type="molecule type" value="Genomic_DNA"/>
</dbReference>
<dbReference type="AlphaFoldDB" id="A0AAD9NWP5"/>
<dbReference type="Pfam" id="PF00053">
    <property type="entry name" value="EGF_laminin"/>
    <property type="match status" value="1"/>
</dbReference>